<dbReference type="PANTHER" id="PTHR14149:SF14">
    <property type="entry name" value="CALPONIN-HOMOLOGY (CH) DOMAIN-CONTAINING PROTEIN"/>
    <property type="match status" value="1"/>
</dbReference>
<dbReference type="GO" id="GO:0005938">
    <property type="term" value="C:cell cortex"/>
    <property type="evidence" value="ECO:0007669"/>
    <property type="project" value="TreeGrafter"/>
</dbReference>
<dbReference type="SMART" id="SM00033">
    <property type="entry name" value="CH"/>
    <property type="match status" value="1"/>
</dbReference>
<dbReference type="SUPFAM" id="SSF143885">
    <property type="entry name" value="RGC domain-like"/>
    <property type="match status" value="1"/>
</dbReference>
<dbReference type="PANTHER" id="PTHR14149">
    <property type="entry name" value="RAS GTPASE-ACTIVATING PROTEIN WITH IQ MOTIF"/>
    <property type="match status" value="1"/>
</dbReference>
<dbReference type="GO" id="GO:1903479">
    <property type="term" value="P:mitotic actomyosin contractile ring assembly actin filament organization"/>
    <property type="evidence" value="ECO:0007669"/>
    <property type="project" value="TreeGrafter"/>
</dbReference>
<dbReference type="Pfam" id="PF00307">
    <property type="entry name" value="CH"/>
    <property type="match status" value="1"/>
</dbReference>
<dbReference type="eggNOG" id="KOG2128">
    <property type="taxonomic scope" value="Eukaryota"/>
</dbReference>
<protein>
    <submittedName>
        <fullName evidence="3">Calponin-homology (CH) domain-containing protein</fullName>
    </submittedName>
</protein>
<dbReference type="InterPro" id="IPR001715">
    <property type="entry name" value="CH_dom"/>
</dbReference>
<dbReference type="InterPro" id="IPR000593">
    <property type="entry name" value="RasGAP_C"/>
</dbReference>
<dbReference type="InterPro" id="IPR036872">
    <property type="entry name" value="CH_dom_sf"/>
</dbReference>
<dbReference type="GO" id="GO:0051015">
    <property type="term" value="F:actin filament binding"/>
    <property type="evidence" value="ECO:0007669"/>
    <property type="project" value="TreeGrafter"/>
</dbReference>
<dbReference type="PROSITE" id="PS50021">
    <property type="entry name" value="CH"/>
    <property type="match status" value="1"/>
</dbReference>
<dbReference type="Proteomes" id="UP000095284">
    <property type="component" value="Unplaced"/>
</dbReference>
<feature type="domain" description="Calponin-homology (CH)" evidence="1">
    <location>
        <begin position="58"/>
        <end position="175"/>
    </location>
</feature>
<dbReference type="WBParaSite" id="BXY_0571300.1">
    <property type="protein sequence ID" value="BXY_0571300.1"/>
    <property type="gene ID" value="BXY_0571300"/>
</dbReference>
<reference evidence="3" key="1">
    <citation type="submission" date="2016-11" db="UniProtKB">
        <authorList>
            <consortium name="WormBaseParasite"/>
        </authorList>
    </citation>
    <scope>IDENTIFICATION</scope>
</reference>
<dbReference type="GO" id="GO:0005096">
    <property type="term" value="F:GTPase activator activity"/>
    <property type="evidence" value="ECO:0007669"/>
    <property type="project" value="TreeGrafter"/>
</dbReference>
<evidence type="ECO:0000259" key="1">
    <source>
        <dbReference type="PROSITE" id="PS50021"/>
    </source>
</evidence>
<dbReference type="Gene3D" id="1.10.418.10">
    <property type="entry name" value="Calponin-like domain"/>
    <property type="match status" value="1"/>
</dbReference>
<evidence type="ECO:0000313" key="3">
    <source>
        <dbReference type="WBParaSite" id="BXY_0571300.1"/>
    </source>
</evidence>
<dbReference type="SUPFAM" id="SSF47576">
    <property type="entry name" value="Calponin-homology domain, CH-domain"/>
    <property type="match status" value="1"/>
</dbReference>
<sequence length="1395" mass="160381">MLDLGRALRRRVSRTISFRRPSFRRPMTRKATNLEPSTQDEAADLDEERRRRNIRLYVYRLYEVRSWLAECLTEADVPSPIELEEALRSGVLLAKIANYFAPDLVPLEKIFDLDESRLHDEGFHYRHTDNINLWRKACLSVRIKDIVLPDPVDVYAGRNIKTVLALVTLANQLYRLRKSPPIRDQTGNVRFTEETYKILGSKVGLANGNFALGPTAAQAIALPDEPSVEMILKNLRACILENDLEGFIRLFTSNNFIVHVDQDYMSQYFEVLSTMLSMNAGDIGLDDVQRAIDEVNRRNGLEKLHTLLLVKEVDLKELAHVILSLDICDGRVLEAYLQVYLNELRILSEKEELDIASIERVVAVVNAAADLREATLGKHPVRIYEALRDPNLQLKPIVTPEFSERYAENLIQYYSNVDAPLLYGFGLDELVFQADLFYFRTAVFEKDGNVLLSILRRSSGQFDERNEDFYLNYIFHEDDLLLEHVFLHLADVVKEVNWKVETEKKVALRMFALNEGLLTNNRKDFDKIVEDISVLIEEPVKPDQLHNLFNCMDAELIRKSDGKKQKRLYCMKHEFEFGEFKVEQVDENGNEELRILPSSSSNSNPQTWPLDVTDFQRCVGKAQKRLEDENILMETPVTQALKTLGDNEVLYDLMNASVPALKSVRKLISVLQKNSNIYDEEILLEDLKSQARKVIEQNMDMDRRLRDTELNIGLLLKNFRSLNHTPDPKSAKKQKEDVVQANEKAKERSDEKKFFDSLSTLLYYLRVNSGRMAHFVKSVLTHNPSKNFFKHFGQLYNYGRTPMEELSMMIFIGNLLSFHIQSRREKFSFDPDYFIYSDFMSDVIWSTECFRIRSTQALREALKEMASIQFSLEVSAGLLLMRDIVARGLHNIDELMKQKVSDSVRLVIKWASKIAFVFASDVELPIAHDFLLRTVEEELVTFSDMDHRKVLLHERTLVYELGLGPYLRIERLTAELLGCDVKLDEKHKEFLGLVQQVLFASVFEVNVGLPGLSDYQDDLEKIGQAFQDVAQTHLLRNKDKPPVLLYGLGHYAQLLELPSTTIKVQKTSLSFLADKLAVHADDFEADRESQLFSLFKDLRPPCTETLEHLPNVIDLHLRALPEARLNDDRLAGDVKLETKLLVVKLLRLSLSGDSVKELIENCTLKGVSDENLEEAHALQARLAMNLTLLSKQGIINASSDFSEILRAIGQDIRNDRERRESRLVQIRDLQNVLGYSERTKKEMQAQMELFEAYESGCIKSIIGGIPSISPSQQESTKVKKFIKKKEKAFEKKEGILLNADKLIRKKLLFLDDPTTPKQVSKYSVKISPTHNAGHYHIECFRQGNSEASRIVDFEKLLRLEDEAEVRIPFHGPVVFNCPELRKFIDSKFHYKICSS</sequence>
<accession>A0A1I7RY96</accession>
<name>A0A1I7RY96_BURXY</name>
<evidence type="ECO:0000313" key="2">
    <source>
        <dbReference type="Proteomes" id="UP000095284"/>
    </source>
</evidence>
<dbReference type="GO" id="GO:0005516">
    <property type="term" value="F:calmodulin binding"/>
    <property type="evidence" value="ECO:0007669"/>
    <property type="project" value="TreeGrafter"/>
</dbReference>
<organism evidence="2 3">
    <name type="scientific">Bursaphelenchus xylophilus</name>
    <name type="common">Pinewood nematode worm</name>
    <name type="synonym">Aphelenchoides xylophilus</name>
    <dbReference type="NCBI Taxonomy" id="6326"/>
    <lineage>
        <taxon>Eukaryota</taxon>
        <taxon>Metazoa</taxon>
        <taxon>Ecdysozoa</taxon>
        <taxon>Nematoda</taxon>
        <taxon>Chromadorea</taxon>
        <taxon>Rhabditida</taxon>
        <taxon>Tylenchina</taxon>
        <taxon>Tylenchomorpha</taxon>
        <taxon>Aphelenchoidea</taxon>
        <taxon>Aphelenchoididae</taxon>
        <taxon>Bursaphelenchus</taxon>
    </lineage>
</organism>
<proteinExistence type="predicted"/>
<dbReference type="Pfam" id="PF03836">
    <property type="entry name" value="RasGAP_C"/>
    <property type="match status" value="1"/>
</dbReference>